<protein>
    <submittedName>
        <fullName evidence="2">Uncharacterized protein</fullName>
    </submittedName>
</protein>
<organism evidence="2 3">
    <name type="scientific">Brugia timori</name>
    <dbReference type="NCBI Taxonomy" id="42155"/>
    <lineage>
        <taxon>Eukaryota</taxon>
        <taxon>Metazoa</taxon>
        <taxon>Ecdysozoa</taxon>
        <taxon>Nematoda</taxon>
        <taxon>Chromadorea</taxon>
        <taxon>Rhabditida</taxon>
        <taxon>Spirurina</taxon>
        <taxon>Spiruromorpha</taxon>
        <taxon>Filarioidea</taxon>
        <taxon>Onchocercidae</taxon>
        <taxon>Brugia</taxon>
    </lineage>
</organism>
<proteinExistence type="predicted"/>
<dbReference type="Proteomes" id="UP000280834">
    <property type="component" value="Unassembled WGS sequence"/>
</dbReference>
<feature type="region of interest" description="Disordered" evidence="1">
    <location>
        <begin position="1"/>
        <end position="82"/>
    </location>
</feature>
<gene>
    <name evidence="2" type="ORF">BTMF_LOCUS5669</name>
</gene>
<sequence length="120" mass="11485">MQSASSQVAAGLRYSQPSTSQQPPSGTDITVGVSPLSSLPSPSISSASLLTGIGLSPGSGPVSGPSSSSGPDPGSSGQSPLQMLGAMNPALLAQYQVILAAAAQQHQAAVAAAATLAAVS</sequence>
<feature type="compositionally biased region" description="Low complexity" evidence="1">
    <location>
        <begin position="34"/>
        <end position="80"/>
    </location>
</feature>
<name>A0A3P7WLR4_9BILA</name>
<keyword evidence="3" id="KW-1185">Reference proteome</keyword>
<reference evidence="2 3" key="1">
    <citation type="submission" date="2018-11" db="EMBL/GenBank/DDBJ databases">
        <authorList>
            <consortium name="Pathogen Informatics"/>
        </authorList>
    </citation>
    <scope>NUCLEOTIDE SEQUENCE [LARGE SCALE GENOMIC DNA]</scope>
</reference>
<evidence type="ECO:0000256" key="1">
    <source>
        <dbReference type="SAM" id="MobiDB-lite"/>
    </source>
</evidence>
<evidence type="ECO:0000313" key="2">
    <source>
        <dbReference type="EMBL" id="VDO18352.1"/>
    </source>
</evidence>
<feature type="non-terminal residue" evidence="2">
    <location>
        <position position="120"/>
    </location>
</feature>
<accession>A0A3P7WLR4</accession>
<evidence type="ECO:0000313" key="3">
    <source>
        <dbReference type="Proteomes" id="UP000280834"/>
    </source>
</evidence>
<dbReference type="AlphaFoldDB" id="A0A3P7WLR4"/>
<dbReference type="EMBL" id="UZAG01006270">
    <property type="protein sequence ID" value="VDO18352.1"/>
    <property type="molecule type" value="Genomic_DNA"/>
</dbReference>
<feature type="compositionally biased region" description="Low complexity" evidence="1">
    <location>
        <begin position="15"/>
        <end position="25"/>
    </location>
</feature>